<dbReference type="GO" id="GO:0000271">
    <property type="term" value="P:polysaccharide biosynthetic process"/>
    <property type="evidence" value="ECO:0007669"/>
    <property type="project" value="TreeGrafter"/>
</dbReference>
<dbReference type="Gene3D" id="2.60.120.10">
    <property type="entry name" value="Jelly Rolls"/>
    <property type="match status" value="1"/>
</dbReference>
<sequence>MTDQTCAIDGVIIRPLRRIPDERGTIMHGVRDDNALSHMGEVYFKRLYAGVVNGWHAHETLELNYICLTGMIKLVLYDLRKESPTKGALQEIYFGDDNYCMVHVPPGIANGSKGMAKPWSLMCNVASHAHDPSLKYRRIDPHSGEIPYDWARKDF</sequence>
<dbReference type="KEGG" id="dpi:BN4_12078"/>
<name>M1WWT5_PSEP2</name>
<dbReference type="PANTHER" id="PTHR21047:SF2">
    <property type="entry name" value="THYMIDINE DIPHOSPHO-4-KETO-RHAMNOSE 3,5-EPIMERASE"/>
    <property type="match status" value="1"/>
</dbReference>
<dbReference type="PATRIC" id="fig|879567.3.peg.2211"/>
<gene>
    <name evidence="8" type="ordered locus">BN4_12078</name>
</gene>
<evidence type="ECO:0000256" key="4">
    <source>
        <dbReference type="ARBA" id="ARBA00019595"/>
    </source>
</evidence>
<dbReference type="RefSeq" id="WP_015415357.1">
    <property type="nucleotide sequence ID" value="NC_020409.1"/>
</dbReference>
<accession>M1WWT5</accession>
<keyword evidence="9" id="KW-1185">Reference proteome</keyword>
<dbReference type="EC" id="5.1.3.13" evidence="3"/>
<evidence type="ECO:0000256" key="1">
    <source>
        <dbReference type="ARBA" id="ARBA00001298"/>
    </source>
</evidence>
<comment type="catalytic activity">
    <reaction evidence="1">
        <text>dTDP-4-dehydro-6-deoxy-alpha-D-glucose = dTDP-4-dehydro-beta-L-rhamnose</text>
        <dbReference type="Rhea" id="RHEA:16969"/>
        <dbReference type="ChEBI" id="CHEBI:57649"/>
        <dbReference type="ChEBI" id="CHEBI:62830"/>
        <dbReference type="EC" id="5.1.3.13"/>
    </reaction>
</comment>
<dbReference type="Pfam" id="PF00908">
    <property type="entry name" value="dTDP_sugar_isom"/>
    <property type="match status" value="1"/>
</dbReference>
<evidence type="ECO:0000256" key="3">
    <source>
        <dbReference type="ARBA" id="ARBA00012098"/>
    </source>
</evidence>
<evidence type="ECO:0000256" key="5">
    <source>
        <dbReference type="ARBA" id="ARBA00029758"/>
    </source>
</evidence>
<dbReference type="eggNOG" id="COG1898">
    <property type="taxonomic scope" value="Bacteria"/>
</dbReference>
<dbReference type="Proteomes" id="UP000011724">
    <property type="component" value="Chromosome"/>
</dbReference>
<proteinExistence type="predicted"/>
<organism evidence="8 9">
    <name type="scientific">Pseudodesulfovibrio piezophilus (strain DSM 21447 / JCM 15486 / C1TLV30)</name>
    <name type="common">Desulfovibrio piezophilus</name>
    <dbReference type="NCBI Taxonomy" id="1322246"/>
    <lineage>
        <taxon>Bacteria</taxon>
        <taxon>Pseudomonadati</taxon>
        <taxon>Thermodesulfobacteriota</taxon>
        <taxon>Desulfovibrionia</taxon>
        <taxon>Desulfovibrionales</taxon>
        <taxon>Desulfovibrionaceae</taxon>
    </lineage>
</organism>
<dbReference type="PANTHER" id="PTHR21047">
    <property type="entry name" value="DTDP-6-DEOXY-D-GLUCOSE-3,5 EPIMERASE"/>
    <property type="match status" value="1"/>
</dbReference>
<protein>
    <recommendedName>
        <fullName evidence="4">dTDP-4-dehydrorhamnose 3,5-epimerase</fullName>
        <ecNumber evidence="3">5.1.3.13</ecNumber>
    </recommendedName>
    <alternativeName>
        <fullName evidence="6">Thymidine diphospho-4-keto-rhamnose 3,5-epimerase</fullName>
    </alternativeName>
    <alternativeName>
        <fullName evidence="5">dTDP-4-keto-6-deoxyglucose 3,5-epimerase</fullName>
    </alternativeName>
    <alternativeName>
        <fullName evidence="7">dTDP-6-deoxy-D-xylo-4-hexulose 3,5-epimerase</fullName>
    </alternativeName>
</protein>
<dbReference type="SUPFAM" id="SSF51182">
    <property type="entry name" value="RmlC-like cupins"/>
    <property type="match status" value="1"/>
</dbReference>
<dbReference type="InterPro" id="IPR011051">
    <property type="entry name" value="RmlC_Cupin_sf"/>
</dbReference>
<reference evidence="8 9" key="1">
    <citation type="journal article" date="2013" name="PLoS ONE">
        <title>The first genomic and proteomic characterization of a deep-sea sulfate reducer: insights into the piezophilic lifestyle of Desulfovibrio piezophilus.</title>
        <authorList>
            <person name="Pradel N."/>
            <person name="Ji B."/>
            <person name="Gimenez G."/>
            <person name="Talla E."/>
            <person name="Lenoble P."/>
            <person name="Garel M."/>
            <person name="Tamburini C."/>
            <person name="Fourquet P."/>
            <person name="Lebrun R."/>
            <person name="Bertin P."/>
            <person name="Denis Y."/>
            <person name="Pophillat M."/>
            <person name="Barbe V."/>
            <person name="Ollivier B."/>
            <person name="Dolla A."/>
        </authorList>
    </citation>
    <scope>NUCLEOTIDE SEQUENCE [LARGE SCALE GENOMIC DNA]</scope>
    <source>
        <strain evidence="9">DSM 10523 / SB164P1</strain>
    </source>
</reference>
<comment type="function">
    <text evidence="2">Catalyzes the epimerization of the C3' and C5'positions of dTDP-6-deoxy-D-xylo-4-hexulose, forming dTDP-6-deoxy-L-lyxo-4-hexulose.</text>
</comment>
<dbReference type="InterPro" id="IPR014710">
    <property type="entry name" value="RmlC-like_jellyroll"/>
</dbReference>
<dbReference type="InterPro" id="IPR000888">
    <property type="entry name" value="RmlC-like"/>
</dbReference>
<dbReference type="AlphaFoldDB" id="M1WWT5"/>
<reference evidence="9" key="2">
    <citation type="journal article" date="2013" name="Stand. Genomic Sci.">
        <title>Complete genome sequence of Desulfocapsa sulfexigens, a marine deltaproteobacterium specialized in disproportionating inorganic sulfur compounds.</title>
        <authorList>
            <person name="Finster K.W."/>
            <person name="Kjeldsen K.U."/>
            <person name="Kube M."/>
            <person name="Reinhardt R."/>
            <person name="Mussmann M."/>
            <person name="Amann R."/>
            <person name="Schreiber L."/>
        </authorList>
    </citation>
    <scope>NUCLEOTIDE SEQUENCE [LARGE SCALE GENOMIC DNA]</scope>
    <source>
        <strain evidence="9">DSM 10523 / SB164P1</strain>
    </source>
</reference>
<evidence type="ECO:0000313" key="9">
    <source>
        <dbReference type="Proteomes" id="UP000011724"/>
    </source>
</evidence>
<dbReference type="STRING" id="1322246.BN4_12078"/>
<evidence type="ECO:0000256" key="2">
    <source>
        <dbReference type="ARBA" id="ARBA00001997"/>
    </source>
</evidence>
<dbReference type="EMBL" id="FO203427">
    <property type="protein sequence ID" value="CCH49313.1"/>
    <property type="molecule type" value="Genomic_DNA"/>
</dbReference>
<dbReference type="BioCyc" id="DPIE1322246:BN4_RS10445-MONOMER"/>
<evidence type="ECO:0000256" key="6">
    <source>
        <dbReference type="ARBA" id="ARBA00031424"/>
    </source>
</evidence>
<dbReference type="HOGENOM" id="CLU_090940_3_0_7"/>
<dbReference type="GO" id="GO:0008830">
    <property type="term" value="F:dTDP-4-dehydrorhamnose 3,5-epimerase activity"/>
    <property type="evidence" value="ECO:0007669"/>
    <property type="project" value="UniProtKB-EC"/>
</dbReference>
<dbReference type="GO" id="GO:0005829">
    <property type="term" value="C:cytosol"/>
    <property type="evidence" value="ECO:0007669"/>
    <property type="project" value="TreeGrafter"/>
</dbReference>
<evidence type="ECO:0000256" key="7">
    <source>
        <dbReference type="ARBA" id="ARBA00033311"/>
    </source>
</evidence>
<evidence type="ECO:0000313" key="8">
    <source>
        <dbReference type="EMBL" id="CCH49313.1"/>
    </source>
</evidence>